<dbReference type="SUPFAM" id="SSF53681">
    <property type="entry name" value="Aspartate/glutamate racemase"/>
    <property type="match status" value="2"/>
</dbReference>
<evidence type="ECO:0000256" key="5">
    <source>
        <dbReference type="ARBA" id="ARBA00023235"/>
    </source>
</evidence>
<gene>
    <name evidence="8" type="primary">murI</name>
    <name evidence="9" type="ORF">ENJ10_06905</name>
</gene>
<dbReference type="PROSITE" id="PS00924">
    <property type="entry name" value="ASP_GLU_RACEMASE_2"/>
    <property type="match status" value="1"/>
</dbReference>
<dbReference type="FunFam" id="3.40.50.1860:FF:000002">
    <property type="entry name" value="Glutamate racemase"/>
    <property type="match status" value="1"/>
</dbReference>
<comment type="catalytic activity">
    <reaction evidence="1 8">
        <text>L-glutamate = D-glutamate</text>
        <dbReference type="Rhea" id="RHEA:12813"/>
        <dbReference type="ChEBI" id="CHEBI:29985"/>
        <dbReference type="ChEBI" id="CHEBI:29986"/>
        <dbReference type="EC" id="5.1.1.3"/>
    </reaction>
</comment>
<evidence type="ECO:0000256" key="1">
    <source>
        <dbReference type="ARBA" id="ARBA00001602"/>
    </source>
</evidence>
<evidence type="ECO:0000256" key="3">
    <source>
        <dbReference type="ARBA" id="ARBA00022960"/>
    </source>
</evidence>
<dbReference type="Gene3D" id="3.40.50.1860">
    <property type="match status" value="2"/>
</dbReference>
<evidence type="ECO:0000256" key="6">
    <source>
        <dbReference type="ARBA" id="ARBA00023316"/>
    </source>
</evidence>
<dbReference type="AlphaFoldDB" id="A0A7V1LLZ3"/>
<dbReference type="InterPro" id="IPR015942">
    <property type="entry name" value="Asp/Glu/hydantoin_racemase"/>
</dbReference>
<protein>
    <recommendedName>
        <fullName evidence="7 8">Glutamate racemase</fullName>
        <ecNumber evidence="2 8">5.1.1.3</ecNumber>
    </recommendedName>
</protein>
<reference evidence="9" key="1">
    <citation type="journal article" date="2020" name="mSystems">
        <title>Genome- and Community-Level Interaction Insights into Carbon Utilization and Element Cycling Functions of Hydrothermarchaeota in Hydrothermal Sediment.</title>
        <authorList>
            <person name="Zhou Z."/>
            <person name="Liu Y."/>
            <person name="Xu W."/>
            <person name="Pan J."/>
            <person name="Luo Z.H."/>
            <person name="Li M."/>
        </authorList>
    </citation>
    <scope>NUCLEOTIDE SEQUENCE [LARGE SCALE GENOMIC DNA]</scope>
    <source>
        <strain evidence="9">HyVt-456</strain>
    </source>
</reference>
<feature type="active site" description="Proton donor/acceptor" evidence="8">
    <location>
        <position position="185"/>
    </location>
</feature>
<comment type="similarity">
    <text evidence="8">Belongs to the aspartate/glutamate racemases family.</text>
</comment>
<dbReference type="InterPro" id="IPR001920">
    <property type="entry name" value="Asp/Glu_race"/>
</dbReference>
<dbReference type="GO" id="GO:0008881">
    <property type="term" value="F:glutamate racemase activity"/>
    <property type="evidence" value="ECO:0007669"/>
    <property type="project" value="UniProtKB-UniRule"/>
</dbReference>
<keyword evidence="5 8" id="KW-0413">Isomerase</keyword>
<dbReference type="EC" id="5.1.1.3" evidence="2 8"/>
<dbReference type="PANTHER" id="PTHR21198">
    <property type="entry name" value="GLUTAMATE RACEMASE"/>
    <property type="match status" value="1"/>
</dbReference>
<evidence type="ECO:0000256" key="2">
    <source>
        <dbReference type="ARBA" id="ARBA00013090"/>
    </source>
</evidence>
<feature type="binding site" evidence="8">
    <location>
        <begin position="75"/>
        <end position="76"/>
    </location>
    <ligand>
        <name>substrate</name>
    </ligand>
</feature>
<evidence type="ECO:0000313" key="9">
    <source>
        <dbReference type="EMBL" id="HED10400.1"/>
    </source>
</evidence>
<dbReference type="GO" id="GO:0071555">
    <property type="term" value="P:cell wall organization"/>
    <property type="evidence" value="ECO:0007669"/>
    <property type="project" value="UniProtKB-KW"/>
</dbReference>
<keyword evidence="6 8" id="KW-0961">Cell wall biogenesis/degradation</keyword>
<proteinExistence type="inferred from homology"/>
<dbReference type="PANTHER" id="PTHR21198:SF2">
    <property type="entry name" value="GLUTAMATE RACEMASE"/>
    <property type="match status" value="1"/>
</dbReference>
<sequence>MKETRPIGIFDSGIGGLTVLRQLRKLLPNEQLIYFGDTARIPYGTKSKKLIERYAIEDAAFLLQFDVKMIVVACNTASALAMDVLKKRLPVPVTGVIRPGALAAIRHSKKKQTLIMGTSATVRSGAYMEAIQAQDPDFTVVARDCPLLVPLVEEGWLDDPVTMMTLHKYLDPVLNAEIDSLILGCTHYPLLAESIRKVTGPDVHLIDSGYETAYYVRETLKQLKLEHKGTRPGEDRFYVSDIPQKFADIGARFLGEPLAHLKRVDFENFLVEQNDRIEKLLSPKVEQ</sequence>
<evidence type="ECO:0000256" key="7">
    <source>
        <dbReference type="ARBA" id="ARBA00070053"/>
    </source>
</evidence>
<keyword evidence="3 8" id="KW-0133">Cell shape</keyword>
<dbReference type="InterPro" id="IPR004391">
    <property type="entry name" value="Glu_race"/>
</dbReference>
<dbReference type="Proteomes" id="UP000886005">
    <property type="component" value="Unassembled WGS sequence"/>
</dbReference>
<evidence type="ECO:0000256" key="8">
    <source>
        <dbReference type="HAMAP-Rule" id="MF_00258"/>
    </source>
</evidence>
<dbReference type="HAMAP" id="MF_00258">
    <property type="entry name" value="Glu_racemase"/>
    <property type="match status" value="1"/>
</dbReference>
<feature type="binding site" evidence="8">
    <location>
        <begin position="43"/>
        <end position="44"/>
    </location>
    <ligand>
        <name>substrate</name>
    </ligand>
</feature>
<comment type="function">
    <text evidence="8">Provides the (R)-glutamate required for cell wall biosynthesis.</text>
</comment>
<dbReference type="Pfam" id="PF01177">
    <property type="entry name" value="Asp_Glu_race"/>
    <property type="match status" value="1"/>
</dbReference>
<keyword evidence="4 8" id="KW-0573">Peptidoglycan synthesis</keyword>
<accession>A0A7V1LLZ3</accession>
<dbReference type="GO" id="GO:0008360">
    <property type="term" value="P:regulation of cell shape"/>
    <property type="evidence" value="ECO:0007669"/>
    <property type="project" value="UniProtKB-KW"/>
</dbReference>
<feature type="binding site" evidence="8">
    <location>
        <begin position="11"/>
        <end position="12"/>
    </location>
    <ligand>
        <name>substrate</name>
    </ligand>
</feature>
<feature type="binding site" evidence="8">
    <location>
        <begin position="186"/>
        <end position="187"/>
    </location>
    <ligand>
        <name>substrate</name>
    </ligand>
</feature>
<dbReference type="UniPathway" id="UPA00219"/>
<dbReference type="InterPro" id="IPR033134">
    <property type="entry name" value="Asp/Glu_racemase_AS_2"/>
</dbReference>
<dbReference type="InterPro" id="IPR018187">
    <property type="entry name" value="Asp/Glu_racemase_AS_1"/>
</dbReference>
<feature type="active site" description="Proton donor/acceptor" evidence="8">
    <location>
        <position position="74"/>
    </location>
</feature>
<comment type="caution">
    <text evidence="9">The sequence shown here is derived from an EMBL/GenBank/DDBJ whole genome shotgun (WGS) entry which is preliminary data.</text>
</comment>
<organism evidence="9">
    <name type="scientific">Caldithrix abyssi</name>
    <dbReference type="NCBI Taxonomy" id="187145"/>
    <lineage>
        <taxon>Bacteria</taxon>
        <taxon>Pseudomonadati</taxon>
        <taxon>Calditrichota</taxon>
        <taxon>Calditrichia</taxon>
        <taxon>Calditrichales</taxon>
        <taxon>Calditrichaceae</taxon>
        <taxon>Caldithrix</taxon>
    </lineage>
</organism>
<name>A0A7V1LLZ3_CALAY</name>
<dbReference type="PROSITE" id="PS00923">
    <property type="entry name" value="ASP_GLU_RACEMASE_1"/>
    <property type="match status" value="1"/>
</dbReference>
<dbReference type="EMBL" id="DRLD01000189">
    <property type="protein sequence ID" value="HED10400.1"/>
    <property type="molecule type" value="Genomic_DNA"/>
</dbReference>
<evidence type="ECO:0000256" key="4">
    <source>
        <dbReference type="ARBA" id="ARBA00022984"/>
    </source>
</evidence>
<dbReference type="NCBIfam" id="TIGR00067">
    <property type="entry name" value="glut_race"/>
    <property type="match status" value="1"/>
</dbReference>
<dbReference type="GO" id="GO:0009252">
    <property type="term" value="P:peptidoglycan biosynthetic process"/>
    <property type="evidence" value="ECO:0007669"/>
    <property type="project" value="UniProtKB-UniRule"/>
</dbReference>
<comment type="pathway">
    <text evidence="8">Cell wall biogenesis; peptidoglycan biosynthesis.</text>
</comment>